<dbReference type="Proteomes" id="UP000439914">
    <property type="component" value="Unassembled WGS sequence"/>
</dbReference>
<dbReference type="EMBL" id="JAUSWK010000002">
    <property type="protein sequence ID" value="MDQ0566083.1"/>
    <property type="molecule type" value="Genomic_DNA"/>
</dbReference>
<reference evidence="3 4" key="1">
    <citation type="submission" date="2019-12" db="EMBL/GenBank/DDBJ databases">
        <title>Genomic-based taxomic classification of the family Erythrobacteraceae.</title>
        <authorList>
            <person name="Xu L."/>
        </authorList>
    </citation>
    <scope>NUCLEOTIDE SEQUENCE [LARGE SCALE GENOMIC DNA]</scope>
    <source>
        <strain evidence="3 4">CGMCC 1.8703</strain>
    </source>
</reference>
<accession>A0A6I4U7T5</accession>
<evidence type="ECO:0000256" key="1">
    <source>
        <dbReference type="SAM" id="MobiDB-lite"/>
    </source>
</evidence>
<proteinExistence type="predicted"/>
<evidence type="ECO:0000313" key="4">
    <source>
        <dbReference type="Proteomes" id="UP000439914"/>
    </source>
</evidence>
<feature type="compositionally biased region" description="Acidic residues" evidence="1">
    <location>
        <begin position="102"/>
        <end position="112"/>
    </location>
</feature>
<dbReference type="Proteomes" id="UP001238601">
    <property type="component" value="Unassembled WGS sequence"/>
</dbReference>
<gene>
    <name evidence="3" type="ORF">GRI55_01520</name>
    <name evidence="2" type="ORF">QOZ97_001616</name>
</gene>
<dbReference type="AlphaFoldDB" id="A0A6I4U7T5"/>
<protein>
    <submittedName>
        <fullName evidence="3">Uncharacterized protein</fullName>
    </submittedName>
</protein>
<keyword evidence="5" id="KW-1185">Reference proteome</keyword>
<organism evidence="3 4">
    <name type="scientific">Qipengyuania citrea</name>
    <dbReference type="NCBI Taxonomy" id="225971"/>
    <lineage>
        <taxon>Bacteria</taxon>
        <taxon>Pseudomonadati</taxon>
        <taxon>Pseudomonadota</taxon>
        <taxon>Alphaproteobacteria</taxon>
        <taxon>Sphingomonadales</taxon>
        <taxon>Erythrobacteraceae</taxon>
        <taxon>Qipengyuania</taxon>
    </lineage>
</organism>
<reference evidence="2 5" key="2">
    <citation type="submission" date="2023-07" db="EMBL/GenBank/DDBJ databases">
        <title>Genomic Encyclopedia of Type Strains, Phase IV (KMG-IV): sequencing the most valuable type-strain genomes for metagenomic binning, comparative biology and taxonomic classification.</title>
        <authorList>
            <person name="Goeker M."/>
        </authorList>
    </citation>
    <scope>NUCLEOTIDE SEQUENCE [LARGE SCALE GENOMIC DNA]</scope>
    <source>
        <strain evidence="2 5">DSM 14432</strain>
    </source>
</reference>
<comment type="caution">
    <text evidence="3">The sequence shown here is derived from an EMBL/GenBank/DDBJ whole genome shotgun (WGS) entry which is preliminary data.</text>
</comment>
<sequence>MNDKKAPPYEEAARRLDEIFVRTLTFPSVRELKAKCGNVGSLSTYQAYKDRWVEDRLAGSGVEAVLMAMRMERDAHASVMTVLHGRLARLLQMFPGAKGISDDEADDVEEEAGPSQDRDEGIDRDITAKDESSEYHRRVSERVRTVAQQSEARFTDNDDIDAASAMSTGTPRSNAFGRDNADPIDRAFPSNEHASPSRSSGGGRQATHPTGTNKPGSGEGDTTGGRENSRD</sequence>
<name>A0A6I4U7T5_9SPHN</name>
<evidence type="ECO:0000313" key="5">
    <source>
        <dbReference type="Proteomes" id="UP001238601"/>
    </source>
</evidence>
<feature type="compositionally biased region" description="Basic and acidic residues" evidence="1">
    <location>
        <begin position="116"/>
        <end position="144"/>
    </location>
</feature>
<feature type="region of interest" description="Disordered" evidence="1">
    <location>
        <begin position="100"/>
        <end position="231"/>
    </location>
</feature>
<dbReference type="RefSeq" id="WP_160765961.1">
    <property type="nucleotide sequence ID" value="NZ_JAUSWK010000002.1"/>
</dbReference>
<evidence type="ECO:0000313" key="2">
    <source>
        <dbReference type="EMBL" id="MDQ0566083.1"/>
    </source>
</evidence>
<dbReference type="GeneID" id="93686444"/>
<evidence type="ECO:0000313" key="3">
    <source>
        <dbReference type="EMBL" id="MXP34446.1"/>
    </source>
</evidence>
<dbReference type="EMBL" id="WTYG01000001">
    <property type="protein sequence ID" value="MXP34446.1"/>
    <property type="molecule type" value="Genomic_DNA"/>
</dbReference>